<keyword evidence="2" id="KW-1185">Reference proteome</keyword>
<dbReference type="SUPFAM" id="SSF81383">
    <property type="entry name" value="F-box domain"/>
    <property type="match status" value="1"/>
</dbReference>
<reference evidence="1 2" key="1">
    <citation type="journal article" date="2014" name="PLoS Genet.">
        <title>Analysis of the Phlebiopsis gigantea genome, transcriptome and secretome provides insight into its pioneer colonization strategies of wood.</title>
        <authorList>
            <person name="Hori C."/>
            <person name="Ishida T."/>
            <person name="Igarashi K."/>
            <person name="Samejima M."/>
            <person name="Suzuki H."/>
            <person name="Master E."/>
            <person name="Ferreira P."/>
            <person name="Ruiz-Duenas F.J."/>
            <person name="Held B."/>
            <person name="Canessa P."/>
            <person name="Larrondo L.F."/>
            <person name="Schmoll M."/>
            <person name="Druzhinina I.S."/>
            <person name="Kubicek C.P."/>
            <person name="Gaskell J.A."/>
            <person name="Kersten P."/>
            <person name="St John F."/>
            <person name="Glasner J."/>
            <person name="Sabat G."/>
            <person name="Splinter BonDurant S."/>
            <person name="Syed K."/>
            <person name="Yadav J."/>
            <person name="Mgbeahuruike A.C."/>
            <person name="Kovalchuk A."/>
            <person name="Asiegbu F.O."/>
            <person name="Lackner G."/>
            <person name="Hoffmeister D."/>
            <person name="Rencoret J."/>
            <person name="Gutierrez A."/>
            <person name="Sun H."/>
            <person name="Lindquist E."/>
            <person name="Barry K."/>
            <person name="Riley R."/>
            <person name="Grigoriev I.V."/>
            <person name="Henrissat B."/>
            <person name="Kues U."/>
            <person name="Berka R.M."/>
            <person name="Martinez A.T."/>
            <person name="Covert S.F."/>
            <person name="Blanchette R.A."/>
            <person name="Cullen D."/>
        </authorList>
    </citation>
    <scope>NUCLEOTIDE SEQUENCE [LARGE SCALE GENOMIC DNA]</scope>
    <source>
        <strain evidence="1 2">11061_1 CR5-6</strain>
    </source>
</reference>
<sequence length="158" mass="18477">MFHHLHPQGILVMIEGFEERSLSCNMLTDLPLELLERIVDRLRPAKWPSCSAQEDIKSVSLVCRRFRHTGQSYLFRDVVYTFRYAPMDAQWEADASLQPWNPEWERRGVSDLWLTQSTTKISSSPIMATASISETRMLWISLIGVVSWPVPLSWRIWR</sequence>
<proteinExistence type="predicted"/>
<dbReference type="HOGENOM" id="CLU_1670032_0_0_1"/>
<protein>
    <recommendedName>
        <fullName evidence="3">F-box domain-containing protein</fullName>
    </recommendedName>
</protein>
<dbReference type="Proteomes" id="UP000053257">
    <property type="component" value="Unassembled WGS sequence"/>
</dbReference>
<evidence type="ECO:0000313" key="2">
    <source>
        <dbReference type="Proteomes" id="UP000053257"/>
    </source>
</evidence>
<dbReference type="OrthoDB" id="5296720at2759"/>
<dbReference type="EMBL" id="KN840512">
    <property type="protein sequence ID" value="KIP06715.1"/>
    <property type="molecule type" value="Genomic_DNA"/>
</dbReference>
<accession>A0A0C3SA36</accession>
<dbReference type="AlphaFoldDB" id="A0A0C3SA36"/>
<evidence type="ECO:0000313" key="1">
    <source>
        <dbReference type="EMBL" id="KIP06715.1"/>
    </source>
</evidence>
<gene>
    <name evidence="1" type="ORF">PHLGIDRAFT_448949</name>
</gene>
<name>A0A0C3SA36_PHLG1</name>
<organism evidence="1 2">
    <name type="scientific">Phlebiopsis gigantea (strain 11061_1 CR5-6)</name>
    <name type="common">White-rot fungus</name>
    <name type="synonym">Peniophora gigantea</name>
    <dbReference type="NCBI Taxonomy" id="745531"/>
    <lineage>
        <taxon>Eukaryota</taxon>
        <taxon>Fungi</taxon>
        <taxon>Dikarya</taxon>
        <taxon>Basidiomycota</taxon>
        <taxon>Agaricomycotina</taxon>
        <taxon>Agaricomycetes</taxon>
        <taxon>Polyporales</taxon>
        <taxon>Phanerochaetaceae</taxon>
        <taxon>Phlebiopsis</taxon>
    </lineage>
</organism>
<evidence type="ECO:0008006" key="3">
    <source>
        <dbReference type="Google" id="ProtNLM"/>
    </source>
</evidence>
<dbReference type="InterPro" id="IPR036047">
    <property type="entry name" value="F-box-like_dom_sf"/>
</dbReference>